<dbReference type="PANTHER" id="PTHR13952:SF6">
    <property type="entry name" value="U11_U12 SMALL NUCLEAR RIBONUCLEOPROTEIN 35 KDA PROTEIN"/>
    <property type="match status" value="1"/>
</dbReference>
<keyword evidence="3" id="KW-0694">RNA-binding</keyword>
<dbReference type="PROSITE" id="PS50102">
    <property type="entry name" value="RRM"/>
    <property type="match status" value="1"/>
</dbReference>
<dbReference type="InterPro" id="IPR012677">
    <property type="entry name" value="Nucleotide-bd_a/b_plait_sf"/>
</dbReference>
<dbReference type="GO" id="GO:0017069">
    <property type="term" value="F:snRNA binding"/>
    <property type="evidence" value="ECO:0007669"/>
    <property type="project" value="TreeGrafter"/>
</dbReference>
<keyword evidence="6" id="KW-1185">Reference proteome</keyword>
<comment type="subcellular location">
    <subcellularLocation>
        <location evidence="1">Nucleus</location>
    </subcellularLocation>
</comment>
<dbReference type="InterPro" id="IPR000504">
    <property type="entry name" value="RRM_dom"/>
</dbReference>
<dbReference type="GO" id="GO:0003729">
    <property type="term" value="F:mRNA binding"/>
    <property type="evidence" value="ECO:0007669"/>
    <property type="project" value="TreeGrafter"/>
</dbReference>
<dbReference type="Gene3D" id="3.30.70.330">
    <property type="match status" value="1"/>
</dbReference>
<evidence type="ECO:0000256" key="1">
    <source>
        <dbReference type="ARBA" id="ARBA00004123"/>
    </source>
</evidence>
<dbReference type="GO" id="GO:0000398">
    <property type="term" value="P:mRNA splicing, via spliceosome"/>
    <property type="evidence" value="ECO:0007669"/>
    <property type="project" value="TreeGrafter"/>
</dbReference>
<dbReference type="InterPro" id="IPR051183">
    <property type="entry name" value="U1_U11-U12_snRNP_70-35kDa"/>
</dbReference>
<evidence type="ECO:0000313" key="6">
    <source>
        <dbReference type="Proteomes" id="UP000265520"/>
    </source>
</evidence>
<dbReference type="SUPFAM" id="SSF54928">
    <property type="entry name" value="RNA-binding domain, RBD"/>
    <property type="match status" value="1"/>
</dbReference>
<comment type="caution">
    <text evidence="5">The sequence shown here is derived from an EMBL/GenBank/DDBJ whole genome shotgun (WGS) entry which is preliminary data.</text>
</comment>
<evidence type="ECO:0000256" key="2">
    <source>
        <dbReference type="ARBA" id="ARBA00023242"/>
    </source>
</evidence>
<keyword evidence="2" id="KW-0539">Nucleus</keyword>
<dbReference type="Proteomes" id="UP000265520">
    <property type="component" value="Unassembled WGS sequence"/>
</dbReference>
<reference evidence="5 6" key="1">
    <citation type="journal article" date="2018" name="Front. Plant Sci.">
        <title>Red Clover (Trifolium pratense) and Zigzag Clover (T. medium) - A Picture of Genomic Similarities and Differences.</title>
        <authorList>
            <person name="Dluhosova J."/>
            <person name="Istvanek J."/>
            <person name="Nedelnik J."/>
            <person name="Repkova J."/>
        </authorList>
    </citation>
    <scope>NUCLEOTIDE SEQUENCE [LARGE SCALE GENOMIC DNA]</scope>
    <source>
        <strain evidence="6">cv. 10/8</strain>
        <tissue evidence="5">Leaf</tissue>
    </source>
</reference>
<name>A0A392P447_9FABA</name>
<proteinExistence type="predicted"/>
<evidence type="ECO:0000313" key="5">
    <source>
        <dbReference type="EMBL" id="MCI06798.1"/>
    </source>
</evidence>
<dbReference type="GO" id="GO:0071011">
    <property type="term" value="C:precatalytic spliceosome"/>
    <property type="evidence" value="ECO:0007669"/>
    <property type="project" value="TreeGrafter"/>
</dbReference>
<feature type="domain" description="RRM" evidence="4">
    <location>
        <begin position="1"/>
        <end position="50"/>
    </location>
</feature>
<dbReference type="InterPro" id="IPR035979">
    <property type="entry name" value="RBD_domain_sf"/>
</dbReference>
<keyword evidence="5" id="KW-0687">Ribonucleoprotein</keyword>
<organism evidence="5 6">
    <name type="scientific">Trifolium medium</name>
    <dbReference type="NCBI Taxonomy" id="97028"/>
    <lineage>
        <taxon>Eukaryota</taxon>
        <taxon>Viridiplantae</taxon>
        <taxon>Streptophyta</taxon>
        <taxon>Embryophyta</taxon>
        <taxon>Tracheophyta</taxon>
        <taxon>Spermatophyta</taxon>
        <taxon>Magnoliopsida</taxon>
        <taxon>eudicotyledons</taxon>
        <taxon>Gunneridae</taxon>
        <taxon>Pentapetalae</taxon>
        <taxon>rosids</taxon>
        <taxon>fabids</taxon>
        <taxon>Fabales</taxon>
        <taxon>Fabaceae</taxon>
        <taxon>Papilionoideae</taxon>
        <taxon>50 kb inversion clade</taxon>
        <taxon>NPAAA clade</taxon>
        <taxon>Hologalegina</taxon>
        <taxon>IRL clade</taxon>
        <taxon>Trifolieae</taxon>
        <taxon>Trifolium</taxon>
    </lineage>
</organism>
<dbReference type="Pfam" id="PF00076">
    <property type="entry name" value="RRM_1"/>
    <property type="match status" value="1"/>
</dbReference>
<dbReference type="AlphaFoldDB" id="A0A392P447"/>
<evidence type="ECO:0000256" key="3">
    <source>
        <dbReference type="PROSITE-ProRule" id="PRU00176"/>
    </source>
</evidence>
<dbReference type="PANTHER" id="PTHR13952">
    <property type="entry name" value="U1 SMALL NUCLEAR RIBONUCLEOPROTEIN 70 KD"/>
    <property type="match status" value="1"/>
</dbReference>
<feature type="non-terminal residue" evidence="5">
    <location>
        <position position="1"/>
    </location>
</feature>
<protein>
    <submittedName>
        <fullName evidence="5">U11/U12 small nuclear ribonucleoprotein 35 kDa protein-like</fullName>
    </submittedName>
</protein>
<evidence type="ECO:0000259" key="4">
    <source>
        <dbReference type="PROSITE" id="PS50102"/>
    </source>
</evidence>
<dbReference type="EMBL" id="LXQA010063096">
    <property type="protein sequence ID" value="MCI06798.1"/>
    <property type="molecule type" value="Genomic_DNA"/>
</dbReference>
<sequence>VMSEFGRVKNLRLVRDIVTGASRGYAFVEFEAEREMRRAYMVLQSVYNFV</sequence>
<accession>A0A392P447</accession>